<dbReference type="EMBL" id="SDKM01000022">
    <property type="protein sequence ID" value="RYP84606.1"/>
    <property type="molecule type" value="Genomic_DNA"/>
</dbReference>
<organism evidence="4 5">
    <name type="scientific">Nocardioides guangzhouensis</name>
    <dbReference type="NCBI Taxonomy" id="2497878"/>
    <lineage>
        <taxon>Bacteria</taxon>
        <taxon>Bacillati</taxon>
        <taxon>Actinomycetota</taxon>
        <taxon>Actinomycetes</taxon>
        <taxon>Propionibacteriales</taxon>
        <taxon>Nocardioidaceae</taxon>
        <taxon>Nocardioides</taxon>
    </lineage>
</organism>
<dbReference type="InterPro" id="IPR036390">
    <property type="entry name" value="WH_DNA-bd_sf"/>
</dbReference>
<evidence type="ECO:0000313" key="5">
    <source>
        <dbReference type="Proteomes" id="UP000295198"/>
    </source>
</evidence>
<gene>
    <name evidence="4" type="ORF">EKO23_15185</name>
</gene>
<comment type="caution">
    <text evidence="4">The sequence shown here is derived from an EMBL/GenBank/DDBJ whole genome shotgun (WGS) entry which is preliminary data.</text>
</comment>
<proteinExistence type="inferred from homology"/>
<dbReference type="PANTHER" id="PTHR18964:SF173">
    <property type="entry name" value="GLUCOKINASE"/>
    <property type="match status" value="1"/>
</dbReference>
<accession>A0A4Q4ZBG4</accession>
<evidence type="ECO:0000259" key="3">
    <source>
        <dbReference type="Pfam" id="PF09339"/>
    </source>
</evidence>
<dbReference type="InterPro" id="IPR005471">
    <property type="entry name" value="Tscrpt_reg_IclR_N"/>
</dbReference>
<feature type="domain" description="HTH iclR-type" evidence="3">
    <location>
        <begin position="17"/>
        <end position="57"/>
    </location>
</feature>
<dbReference type="SUPFAM" id="SSF46785">
    <property type="entry name" value="Winged helix' DNA-binding domain"/>
    <property type="match status" value="1"/>
</dbReference>
<dbReference type="Pfam" id="PF00480">
    <property type="entry name" value="ROK"/>
    <property type="match status" value="1"/>
</dbReference>
<dbReference type="Proteomes" id="UP000295198">
    <property type="component" value="Unassembled WGS sequence"/>
</dbReference>
<dbReference type="PROSITE" id="PS01125">
    <property type="entry name" value="ROK"/>
    <property type="match status" value="1"/>
</dbReference>
<dbReference type="InterPro" id="IPR049874">
    <property type="entry name" value="ROK_cs"/>
</dbReference>
<keyword evidence="5" id="KW-1185">Reference proteome</keyword>
<dbReference type="RefSeq" id="WP_134718765.1">
    <property type="nucleotide sequence ID" value="NZ_SDKM01000022.1"/>
</dbReference>
<dbReference type="AlphaFoldDB" id="A0A4Q4ZBG4"/>
<dbReference type="InterPro" id="IPR036388">
    <property type="entry name" value="WH-like_DNA-bd_sf"/>
</dbReference>
<dbReference type="GO" id="GO:0006355">
    <property type="term" value="P:regulation of DNA-templated transcription"/>
    <property type="evidence" value="ECO:0007669"/>
    <property type="project" value="InterPro"/>
</dbReference>
<dbReference type="GO" id="GO:0003677">
    <property type="term" value="F:DNA binding"/>
    <property type="evidence" value="ECO:0007669"/>
    <property type="project" value="InterPro"/>
</dbReference>
<evidence type="ECO:0000256" key="1">
    <source>
        <dbReference type="ARBA" id="ARBA00006479"/>
    </source>
</evidence>
<reference evidence="4 5" key="1">
    <citation type="submission" date="2019-01" db="EMBL/GenBank/DDBJ databases">
        <title>Nocardioides guangzhouensis sp. nov., an actinobacterium isolated from soil.</title>
        <authorList>
            <person name="Fu Y."/>
            <person name="Cai Y."/>
            <person name="Lin Z."/>
            <person name="Chen P."/>
        </authorList>
    </citation>
    <scope>NUCLEOTIDE SEQUENCE [LARGE SCALE GENOMIC DNA]</scope>
    <source>
        <strain evidence="4 5">130</strain>
    </source>
</reference>
<dbReference type="Gene3D" id="1.10.10.10">
    <property type="entry name" value="Winged helix-like DNA-binding domain superfamily/Winged helix DNA-binding domain"/>
    <property type="match status" value="1"/>
</dbReference>
<feature type="region of interest" description="Disordered" evidence="2">
    <location>
        <begin position="55"/>
        <end position="74"/>
    </location>
</feature>
<dbReference type="OrthoDB" id="3189808at2"/>
<sequence>MSISGSLERLRAANTRAVLTLLAGEGPMSRADLARGTGLSRTTVSSLVTALMATGQVSETTARGKPHKGGSGRPPVLVTLSAPSGCVAGVDIGHRHIRVAAADRTGRILAEEATDLDVDAHGPGALDRAAHMVRSALRTAGLPRGDLRAVGMCVPAPLDRRSSRISTGILPGWRDLPPGDELERRLGVPVFADNDANVGALAELNHGAARGMLDVVFVKLSSGLGAGIVLGGRLHRGTSGIAGEIGHVQVGEDGQVCRCGNRGCLETVVAAPRLIGLLQPAYDEELSTELVRALDSAGDAGVRRVLSDAGRAVGRALADLCNSLNPEGVVVGGSLGPSPSLLEGIRASIDRYAQPDVAASVTVAAGQLGDRAEITGTVALAVAGVAARVPA</sequence>
<dbReference type="InterPro" id="IPR000600">
    <property type="entry name" value="ROK"/>
</dbReference>
<dbReference type="SUPFAM" id="SSF53067">
    <property type="entry name" value="Actin-like ATPase domain"/>
    <property type="match status" value="1"/>
</dbReference>
<evidence type="ECO:0000313" key="4">
    <source>
        <dbReference type="EMBL" id="RYP84606.1"/>
    </source>
</evidence>
<comment type="similarity">
    <text evidence="1">Belongs to the ROK (NagC/XylR) family.</text>
</comment>
<name>A0A4Q4ZBG4_9ACTN</name>
<protein>
    <submittedName>
        <fullName evidence="4">ROK family transcriptional regulator</fullName>
    </submittedName>
</protein>
<dbReference type="InterPro" id="IPR043129">
    <property type="entry name" value="ATPase_NBD"/>
</dbReference>
<dbReference type="Gene3D" id="3.30.420.40">
    <property type="match status" value="2"/>
</dbReference>
<dbReference type="PANTHER" id="PTHR18964">
    <property type="entry name" value="ROK (REPRESSOR, ORF, KINASE) FAMILY"/>
    <property type="match status" value="1"/>
</dbReference>
<dbReference type="Pfam" id="PF09339">
    <property type="entry name" value="HTH_IclR"/>
    <property type="match status" value="1"/>
</dbReference>
<evidence type="ECO:0000256" key="2">
    <source>
        <dbReference type="SAM" id="MobiDB-lite"/>
    </source>
</evidence>